<reference evidence="3" key="1">
    <citation type="submission" date="2019-12" db="EMBL/GenBank/DDBJ databases">
        <title>Chromosome-level assembly of the Caenorhabditis remanei genome.</title>
        <authorList>
            <person name="Teterina A.A."/>
            <person name="Willis J.H."/>
            <person name="Phillips P.C."/>
        </authorList>
    </citation>
    <scope>NUCLEOTIDE SEQUENCE [LARGE SCALE GENOMIC DNA]</scope>
    <source>
        <strain evidence="3">PX506</strain>
        <tissue evidence="3">Whole organism</tissue>
    </source>
</reference>
<name>A0A6A5HQQ7_CAERE</name>
<feature type="compositionally biased region" description="Basic residues" evidence="1">
    <location>
        <begin position="113"/>
        <end position="145"/>
    </location>
</feature>
<keyword evidence="2" id="KW-0812">Transmembrane</keyword>
<dbReference type="RefSeq" id="XP_003099281.2">
    <property type="nucleotide sequence ID" value="XM_003099233.2"/>
</dbReference>
<dbReference type="AlphaFoldDB" id="A0A6A5HQQ7"/>
<protein>
    <submittedName>
        <fullName evidence="3">Uncharacterized protein</fullName>
    </submittedName>
</protein>
<comment type="caution">
    <text evidence="3">The sequence shown here is derived from an EMBL/GenBank/DDBJ whole genome shotgun (WGS) entry which is preliminary data.</text>
</comment>
<evidence type="ECO:0000313" key="3">
    <source>
        <dbReference type="EMBL" id="KAF1768637.1"/>
    </source>
</evidence>
<dbReference type="Proteomes" id="UP000483820">
    <property type="component" value="Chromosome I"/>
</dbReference>
<dbReference type="GeneID" id="9804804"/>
<feature type="transmembrane region" description="Helical" evidence="2">
    <location>
        <begin position="32"/>
        <end position="55"/>
    </location>
</feature>
<feature type="compositionally biased region" description="Basic and acidic residues" evidence="1">
    <location>
        <begin position="146"/>
        <end position="172"/>
    </location>
</feature>
<feature type="compositionally biased region" description="Basic and acidic residues" evidence="1">
    <location>
        <begin position="180"/>
        <end position="192"/>
    </location>
</feature>
<evidence type="ECO:0000256" key="1">
    <source>
        <dbReference type="SAM" id="MobiDB-lite"/>
    </source>
</evidence>
<dbReference type="EMBL" id="WUAV01000001">
    <property type="protein sequence ID" value="KAF1768637.1"/>
    <property type="molecule type" value="Genomic_DNA"/>
</dbReference>
<feature type="region of interest" description="Disordered" evidence="1">
    <location>
        <begin position="110"/>
        <end position="192"/>
    </location>
</feature>
<gene>
    <name evidence="3" type="ORF">GCK72_000449</name>
</gene>
<dbReference type="KEGG" id="crq:GCK72_000449"/>
<organism evidence="3">
    <name type="scientific">Caenorhabditis remanei</name>
    <name type="common">Caenorhabditis vulgaris</name>
    <dbReference type="NCBI Taxonomy" id="31234"/>
    <lineage>
        <taxon>Eukaryota</taxon>
        <taxon>Metazoa</taxon>
        <taxon>Ecdysozoa</taxon>
        <taxon>Nematoda</taxon>
        <taxon>Chromadorea</taxon>
        <taxon>Rhabditida</taxon>
        <taxon>Rhabditina</taxon>
        <taxon>Rhabditomorpha</taxon>
        <taxon>Rhabditoidea</taxon>
        <taxon>Rhabditidae</taxon>
        <taxon>Peloderinae</taxon>
        <taxon>Caenorhabditis</taxon>
    </lineage>
</organism>
<accession>A0A6A5HQQ7</accession>
<evidence type="ECO:0000256" key="2">
    <source>
        <dbReference type="SAM" id="Phobius"/>
    </source>
</evidence>
<keyword evidence="2" id="KW-1133">Transmembrane helix</keyword>
<proteinExistence type="predicted"/>
<sequence length="234" mass="26315">MPNPTTASPVTRTLHIGEDVEITLYSFVYYPMWFWVVIAVGFTFCTISCAVWFFCAMARLRKEKPCNHPVYEARTIITKDGEEKPADKTQKSEKHCKKVGALSEAESLAKSFKSVRSKKSTKSSRKSAKSTKSSHKSGKSMKKKTSKENVDEPRNADENQEDHGGQKGDAKSGKSRKSSRKDGGHDGEMFVVDMDQHEVQRENNGENVLKKVSFLEGQFGRAHLQTRSTEDRMA</sequence>
<dbReference type="CTD" id="9804804"/>
<keyword evidence="2" id="KW-0472">Membrane</keyword>